<proteinExistence type="predicted"/>
<sequence length="36" mass="4059">DVGFELRDSIPDSLSSLGNQLYHSQRMIAVARKPEK</sequence>
<feature type="non-terminal residue" evidence="1">
    <location>
        <position position="1"/>
    </location>
</feature>
<organism evidence="1">
    <name type="scientific">marine sediment metagenome</name>
    <dbReference type="NCBI Taxonomy" id="412755"/>
    <lineage>
        <taxon>unclassified sequences</taxon>
        <taxon>metagenomes</taxon>
        <taxon>ecological metagenomes</taxon>
    </lineage>
</organism>
<evidence type="ECO:0000313" key="1">
    <source>
        <dbReference type="EMBL" id="GAG03391.1"/>
    </source>
</evidence>
<gene>
    <name evidence="1" type="ORF">S01H1_36299</name>
</gene>
<comment type="caution">
    <text evidence="1">The sequence shown here is derived from an EMBL/GenBank/DDBJ whole genome shotgun (WGS) entry which is preliminary data.</text>
</comment>
<dbReference type="AlphaFoldDB" id="X0VS62"/>
<accession>X0VS62</accession>
<reference evidence="1" key="1">
    <citation type="journal article" date="2014" name="Front. Microbiol.">
        <title>High frequency of phylogenetically diverse reductive dehalogenase-homologous genes in deep subseafloor sedimentary metagenomes.</title>
        <authorList>
            <person name="Kawai M."/>
            <person name="Futagami T."/>
            <person name="Toyoda A."/>
            <person name="Takaki Y."/>
            <person name="Nishi S."/>
            <person name="Hori S."/>
            <person name="Arai W."/>
            <person name="Tsubouchi T."/>
            <person name="Morono Y."/>
            <person name="Uchiyama I."/>
            <person name="Ito T."/>
            <person name="Fujiyama A."/>
            <person name="Inagaki F."/>
            <person name="Takami H."/>
        </authorList>
    </citation>
    <scope>NUCLEOTIDE SEQUENCE</scope>
    <source>
        <strain evidence="1">Expedition CK06-06</strain>
    </source>
</reference>
<dbReference type="EMBL" id="BARS01022734">
    <property type="protein sequence ID" value="GAG03391.1"/>
    <property type="molecule type" value="Genomic_DNA"/>
</dbReference>
<name>X0VS62_9ZZZZ</name>
<protein>
    <submittedName>
        <fullName evidence="1">Uncharacterized protein</fullName>
    </submittedName>
</protein>